<name>A0ABS5JVQ6_9BACT</name>
<keyword evidence="5" id="KW-1185">Reference proteome</keyword>
<dbReference type="PROSITE" id="PS51257">
    <property type="entry name" value="PROKAR_LIPOPROTEIN"/>
    <property type="match status" value="1"/>
</dbReference>
<dbReference type="Gene3D" id="2.60.120.200">
    <property type="match status" value="1"/>
</dbReference>
<proteinExistence type="predicted"/>
<gene>
    <name evidence="4" type="ORF">KEM10_11510</name>
</gene>
<feature type="chain" id="PRO_5047487641" evidence="1">
    <location>
        <begin position="22"/>
        <end position="550"/>
    </location>
</feature>
<dbReference type="NCBIfam" id="NF038128">
    <property type="entry name" value="choice_anch_J"/>
    <property type="match status" value="1"/>
</dbReference>
<evidence type="ECO:0000259" key="2">
    <source>
        <dbReference type="Pfam" id="PF18942"/>
    </source>
</evidence>
<accession>A0ABS5JVQ6</accession>
<sequence>MKLFKLSFYFLLIAFVTFSCSEDPEAPSTPEGTKLTINQLRALYSGADISVSDDVYIEGTITFTPSQGNIPDFVAYIQDETAAITLTESGTDSFTEGSKIKVNCQGLTLTEYNGLLQFGSVDYTSMVEVLLPTGSEVTPTSVTIADLTDGSHQSELVQISNVQFSSVPGTFSGSQTLTDCTDNIAVYTRSASDFASDNLPEGNGTLVGIASYYNSAQILLRDPSELDMTGERCSGGGGGSGDGTGTKDDPYDVAYVLSSADDGSISGWVKGYIIGTIPATGEATLTAPFDVATNMLIAASADETNVENMVSVQLPSGSIRTALNLVDNESNLGKEVIVLGSLEWYYGFSGVKSLTGYWLDGAGIDPDNRTEDDPTPETDYPTGSFFFENFENTMDDMDIFITGWDNKAQTGERLWQGNNYSNNNYAQATAYNSSDDNNDIWLVTPSINIDGKTNPTFNCDLKGGYDNGAILEVYVLTDYDGSSNPWDATATKLDITLPSVPSSGYGDNFESSGDMDLSSFSGSIHIAFKYIGSTSQTTTWQIDNINCFEN</sequence>
<dbReference type="InterPro" id="IPR043744">
    <property type="entry name" value="DUF5689"/>
</dbReference>
<dbReference type="InterPro" id="IPR045939">
    <property type="entry name" value="YhcR_N"/>
</dbReference>
<comment type="caution">
    <text evidence="4">The sequence shown here is derived from an EMBL/GenBank/DDBJ whole genome shotgun (WGS) entry which is preliminary data.</text>
</comment>
<evidence type="ECO:0000313" key="4">
    <source>
        <dbReference type="EMBL" id="MBS2098908.1"/>
    </source>
</evidence>
<dbReference type="EMBL" id="JAGUCO010000007">
    <property type="protein sequence ID" value="MBS2098908.1"/>
    <property type="molecule type" value="Genomic_DNA"/>
</dbReference>
<evidence type="ECO:0000259" key="3">
    <source>
        <dbReference type="Pfam" id="PF19886"/>
    </source>
</evidence>
<feature type="domain" description="Endonuclease YhcR N-terminal" evidence="3">
    <location>
        <begin position="252"/>
        <end position="359"/>
    </location>
</feature>
<reference evidence="4 5" key="1">
    <citation type="journal article" date="2015" name="Int. J. Syst. Evol. Microbiol.">
        <title>Carboxylicivirga linearis sp. nov., isolated from a sea cucumber culture pond.</title>
        <authorList>
            <person name="Wang F.Q."/>
            <person name="Zhou Y.X."/>
            <person name="Lin X.Z."/>
            <person name="Chen G.J."/>
            <person name="Du Z.J."/>
        </authorList>
    </citation>
    <scope>NUCLEOTIDE SEQUENCE [LARGE SCALE GENOMIC DNA]</scope>
    <source>
        <strain evidence="4 5">FB218</strain>
    </source>
</reference>
<organism evidence="4 5">
    <name type="scientific">Carboxylicivirga linearis</name>
    <dbReference type="NCBI Taxonomy" id="1628157"/>
    <lineage>
        <taxon>Bacteria</taxon>
        <taxon>Pseudomonadati</taxon>
        <taxon>Bacteroidota</taxon>
        <taxon>Bacteroidia</taxon>
        <taxon>Marinilabiliales</taxon>
        <taxon>Marinilabiliaceae</taxon>
        <taxon>Carboxylicivirga</taxon>
    </lineage>
</organism>
<dbReference type="Pfam" id="PF18942">
    <property type="entry name" value="DUF5689"/>
    <property type="match status" value="1"/>
</dbReference>
<dbReference type="Pfam" id="PF19886">
    <property type="entry name" value="DUF6359"/>
    <property type="match status" value="1"/>
</dbReference>
<keyword evidence="1" id="KW-0732">Signal</keyword>
<dbReference type="RefSeq" id="WP_212216152.1">
    <property type="nucleotide sequence ID" value="NZ_JAGUCO010000007.1"/>
</dbReference>
<evidence type="ECO:0000313" key="5">
    <source>
        <dbReference type="Proteomes" id="UP000708576"/>
    </source>
</evidence>
<feature type="domain" description="DUF5689" evidence="2">
    <location>
        <begin position="33"/>
        <end position="223"/>
    </location>
</feature>
<dbReference type="Proteomes" id="UP000708576">
    <property type="component" value="Unassembled WGS sequence"/>
</dbReference>
<evidence type="ECO:0000256" key="1">
    <source>
        <dbReference type="SAM" id="SignalP"/>
    </source>
</evidence>
<protein>
    <submittedName>
        <fullName evidence="4">Choice-of-anchor J domain-containing protein</fullName>
    </submittedName>
</protein>
<feature type="signal peptide" evidence="1">
    <location>
        <begin position="1"/>
        <end position="21"/>
    </location>
</feature>